<dbReference type="RefSeq" id="WP_230821337.1">
    <property type="nucleotide sequence ID" value="NZ_JAJNCU010000002.1"/>
</dbReference>
<evidence type="ECO:0000256" key="1">
    <source>
        <dbReference type="ARBA" id="ARBA00001974"/>
    </source>
</evidence>
<comment type="pathway">
    <text evidence="2 8">One-carbon metabolism; tetrahydrofolate interconversion.</text>
</comment>
<dbReference type="PANTHER" id="PTHR45754">
    <property type="entry name" value="METHYLENETETRAHYDROFOLATE REDUCTASE"/>
    <property type="match status" value="1"/>
</dbReference>
<accession>A0ABV2ECR8</accession>
<evidence type="ECO:0000256" key="7">
    <source>
        <dbReference type="ARBA" id="ARBA00048628"/>
    </source>
</evidence>
<comment type="catalytic activity">
    <reaction evidence="7">
        <text>(6S)-5-methyl-5,6,7,8-tetrahydrofolate + NAD(+) = (6R)-5,10-methylene-5,6,7,8-tetrahydrofolate + NADH + H(+)</text>
        <dbReference type="Rhea" id="RHEA:19821"/>
        <dbReference type="ChEBI" id="CHEBI:15378"/>
        <dbReference type="ChEBI" id="CHEBI:15636"/>
        <dbReference type="ChEBI" id="CHEBI:18608"/>
        <dbReference type="ChEBI" id="CHEBI:57540"/>
        <dbReference type="ChEBI" id="CHEBI:57945"/>
        <dbReference type="EC" id="1.5.1.54"/>
    </reaction>
    <physiologicalReaction direction="right-to-left" evidence="7">
        <dbReference type="Rhea" id="RHEA:19823"/>
    </physiologicalReaction>
</comment>
<comment type="similarity">
    <text evidence="3 8">Belongs to the methylenetetrahydrofolate reductase family.</text>
</comment>
<evidence type="ECO:0000256" key="3">
    <source>
        <dbReference type="ARBA" id="ARBA00006743"/>
    </source>
</evidence>
<evidence type="ECO:0000313" key="10">
    <source>
        <dbReference type="Proteomes" id="UP001549019"/>
    </source>
</evidence>
<keyword evidence="10" id="KW-1185">Reference proteome</keyword>
<evidence type="ECO:0000256" key="4">
    <source>
        <dbReference type="ARBA" id="ARBA00022630"/>
    </source>
</evidence>
<dbReference type="EMBL" id="JBDZDV010000005">
    <property type="protein sequence ID" value="MET3111570.1"/>
    <property type="molecule type" value="Genomic_DNA"/>
</dbReference>
<name>A0ABV2ECR8_9STAP</name>
<comment type="caution">
    <text evidence="9">The sequence shown here is derived from an EMBL/GenBank/DDBJ whole genome shotgun (WGS) entry which is preliminary data.</text>
</comment>
<dbReference type="InterPro" id="IPR003171">
    <property type="entry name" value="Mehydrof_redctse-like"/>
</dbReference>
<evidence type="ECO:0000256" key="6">
    <source>
        <dbReference type="ARBA" id="ARBA00023002"/>
    </source>
</evidence>
<gene>
    <name evidence="9" type="ORF">ABHD89_001985</name>
</gene>
<evidence type="ECO:0000313" key="9">
    <source>
        <dbReference type="EMBL" id="MET3111570.1"/>
    </source>
</evidence>
<keyword evidence="4 8" id="KW-0285">Flavoprotein</keyword>
<sequence>MKKVASNDQERRILADLLDNIGYEVMPFKNAVEKVTADVPTSIPLTVTATGDKGLESTLEVSISLREKGYKVAPHIPARLVTGPDELDQIIERLRVADIDQIFIIAGDAKEPAGKFKDSLDMLKVLNAKNHHFKNIGIGGYPEGHALFEDTQIEDALKAKSPYADRILTQICFSADTFIKWNKNIQSDGVELPVYAGMPGPISRQKLIRISAGLGLGQSANFLKKQQNMFWKFFTPSGYNATNIVRGLVRQMTNTTTTFKGFHIFTFNDFESTEKWRKELLKQTGQQSWRLQENS</sequence>
<dbReference type="InterPro" id="IPR029041">
    <property type="entry name" value="FAD-linked_oxidoreductase-like"/>
</dbReference>
<evidence type="ECO:0000256" key="8">
    <source>
        <dbReference type="RuleBase" id="RU003862"/>
    </source>
</evidence>
<organism evidence="9 10">
    <name type="scientific">Salinicoccus halitifaciens</name>
    <dbReference type="NCBI Taxonomy" id="1073415"/>
    <lineage>
        <taxon>Bacteria</taxon>
        <taxon>Bacillati</taxon>
        <taxon>Bacillota</taxon>
        <taxon>Bacilli</taxon>
        <taxon>Bacillales</taxon>
        <taxon>Staphylococcaceae</taxon>
        <taxon>Salinicoccus</taxon>
    </lineage>
</organism>
<proteinExistence type="inferred from homology"/>
<keyword evidence="6 8" id="KW-0560">Oxidoreductase</keyword>
<protein>
    <recommendedName>
        <fullName evidence="8">Methylenetetrahydrofolate reductase</fullName>
    </recommendedName>
</protein>
<dbReference type="SUPFAM" id="SSF51730">
    <property type="entry name" value="FAD-linked oxidoreductase"/>
    <property type="match status" value="1"/>
</dbReference>
<dbReference type="PANTHER" id="PTHR45754:SF3">
    <property type="entry name" value="METHYLENETETRAHYDROFOLATE REDUCTASE (NADPH)"/>
    <property type="match status" value="1"/>
</dbReference>
<dbReference type="Pfam" id="PF02219">
    <property type="entry name" value="MTHFR"/>
    <property type="match status" value="1"/>
</dbReference>
<reference evidence="9 10" key="1">
    <citation type="submission" date="2024-05" db="EMBL/GenBank/DDBJ databases">
        <title>Genomic Encyclopedia of Type Strains, Phase IV (KMG-IV): sequencing the most valuable type-strain genomes for metagenomic binning, comparative biology and taxonomic classification.</title>
        <authorList>
            <person name="Goeker M."/>
        </authorList>
    </citation>
    <scope>NUCLEOTIDE SEQUENCE [LARGE SCALE GENOMIC DNA]</scope>
    <source>
        <strain evidence="9 10">DSM 25286</strain>
    </source>
</reference>
<dbReference type="GO" id="GO:0004489">
    <property type="term" value="F:methylenetetrahydrofolate reductase [NAD(P)H] activity"/>
    <property type="evidence" value="ECO:0007669"/>
    <property type="project" value="UniProtKB-EC"/>
</dbReference>
<keyword evidence="5 8" id="KW-0274">FAD</keyword>
<dbReference type="Proteomes" id="UP001549019">
    <property type="component" value="Unassembled WGS sequence"/>
</dbReference>
<comment type="cofactor">
    <cofactor evidence="1 8">
        <name>FAD</name>
        <dbReference type="ChEBI" id="CHEBI:57692"/>
    </cofactor>
</comment>
<evidence type="ECO:0000256" key="2">
    <source>
        <dbReference type="ARBA" id="ARBA00004777"/>
    </source>
</evidence>
<dbReference type="Gene3D" id="3.20.20.220">
    <property type="match status" value="1"/>
</dbReference>
<evidence type="ECO:0000256" key="5">
    <source>
        <dbReference type="ARBA" id="ARBA00022827"/>
    </source>
</evidence>